<accession>A0A418Y4Z4</accession>
<dbReference type="PROSITE" id="PS51318">
    <property type="entry name" value="TAT"/>
    <property type="match status" value="1"/>
</dbReference>
<protein>
    <submittedName>
        <fullName evidence="3">ABC transporter substrate-binding protein</fullName>
    </submittedName>
</protein>
<evidence type="ECO:0000259" key="2">
    <source>
        <dbReference type="Pfam" id="PF00496"/>
    </source>
</evidence>
<comment type="caution">
    <text evidence="3">The sequence shown here is derived from an EMBL/GenBank/DDBJ whole genome shotgun (WGS) entry which is preliminary data.</text>
</comment>
<dbReference type="CDD" id="cd08503">
    <property type="entry name" value="PBP2_NikA_DppA_OppA_like_17"/>
    <property type="match status" value="1"/>
</dbReference>
<dbReference type="InterPro" id="IPR000914">
    <property type="entry name" value="SBP_5_dom"/>
</dbReference>
<reference evidence="3 4" key="1">
    <citation type="submission" date="2018-09" db="EMBL/GenBank/DDBJ databases">
        <authorList>
            <person name="Zhu H."/>
        </authorList>
    </citation>
    <scope>NUCLEOTIDE SEQUENCE [LARGE SCALE GENOMIC DNA]</scope>
    <source>
        <strain evidence="3 4">K1S02-61</strain>
    </source>
</reference>
<evidence type="ECO:0000313" key="4">
    <source>
        <dbReference type="Proteomes" id="UP000284006"/>
    </source>
</evidence>
<evidence type="ECO:0000313" key="3">
    <source>
        <dbReference type="EMBL" id="RJG21006.1"/>
    </source>
</evidence>
<dbReference type="GO" id="GO:1904680">
    <property type="term" value="F:peptide transmembrane transporter activity"/>
    <property type="evidence" value="ECO:0007669"/>
    <property type="project" value="TreeGrafter"/>
</dbReference>
<feature type="region of interest" description="Disordered" evidence="1">
    <location>
        <begin position="1"/>
        <end position="33"/>
    </location>
</feature>
<evidence type="ECO:0000256" key="1">
    <source>
        <dbReference type="SAM" id="MobiDB-lite"/>
    </source>
</evidence>
<feature type="compositionally biased region" description="Polar residues" evidence="1">
    <location>
        <begin position="73"/>
        <end position="82"/>
    </location>
</feature>
<keyword evidence="4" id="KW-1185">Reference proteome</keyword>
<dbReference type="OrthoDB" id="9801799at2"/>
<dbReference type="Gene3D" id="3.90.76.10">
    <property type="entry name" value="Dipeptide-binding Protein, Domain 1"/>
    <property type="match status" value="1"/>
</dbReference>
<dbReference type="Proteomes" id="UP000284006">
    <property type="component" value="Unassembled WGS sequence"/>
</dbReference>
<dbReference type="EMBL" id="QYUP01000074">
    <property type="protein sequence ID" value="RJG21006.1"/>
    <property type="molecule type" value="Genomic_DNA"/>
</dbReference>
<dbReference type="PANTHER" id="PTHR30290">
    <property type="entry name" value="PERIPLASMIC BINDING COMPONENT OF ABC TRANSPORTER"/>
    <property type="match status" value="1"/>
</dbReference>
<dbReference type="InterPro" id="IPR030678">
    <property type="entry name" value="Peptide/Ni-bd"/>
</dbReference>
<dbReference type="PIRSF" id="PIRSF002741">
    <property type="entry name" value="MppA"/>
    <property type="match status" value="1"/>
</dbReference>
<organism evidence="3 4">
    <name type="scientific">Massilia cavernae</name>
    <dbReference type="NCBI Taxonomy" id="2320864"/>
    <lineage>
        <taxon>Bacteria</taxon>
        <taxon>Pseudomonadati</taxon>
        <taxon>Pseudomonadota</taxon>
        <taxon>Betaproteobacteria</taxon>
        <taxon>Burkholderiales</taxon>
        <taxon>Oxalobacteraceae</taxon>
        <taxon>Telluria group</taxon>
        <taxon>Massilia</taxon>
    </lineage>
</organism>
<dbReference type="Gene3D" id="3.40.190.10">
    <property type="entry name" value="Periplasmic binding protein-like II"/>
    <property type="match status" value="1"/>
</dbReference>
<feature type="region of interest" description="Disordered" evidence="1">
    <location>
        <begin position="66"/>
        <end position="86"/>
    </location>
</feature>
<dbReference type="InterPro" id="IPR006311">
    <property type="entry name" value="TAT_signal"/>
</dbReference>
<dbReference type="InterPro" id="IPR039424">
    <property type="entry name" value="SBP_5"/>
</dbReference>
<gene>
    <name evidence="3" type="ORF">D3872_07610</name>
</gene>
<dbReference type="SUPFAM" id="SSF53850">
    <property type="entry name" value="Periplasmic binding protein-like II"/>
    <property type="match status" value="1"/>
</dbReference>
<dbReference type="AlphaFoldDB" id="A0A418Y4Z4"/>
<dbReference type="GO" id="GO:0030288">
    <property type="term" value="C:outer membrane-bounded periplasmic space"/>
    <property type="evidence" value="ECO:0007669"/>
    <property type="project" value="UniProtKB-ARBA"/>
</dbReference>
<name>A0A418Y4Z4_9BURK</name>
<feature type="domain" description="Solute-binding protein family 5" evidence="2">
    <location>
        <begin position="114"/>
        <end position="457"/>
    </location>
</feature>
<dbReference type="Pfam" id="PF00496">
    <property type="entry name" value="SBP_bac_5"/>
    <property type="match status" value="1"/>
</dbReference>
<dbReference type="GO" id="GO:0015833">
    <property type="term" value="P:peptide transport"/>
    <property type="evidence" value="ECO:0007669"/>
    <property type="project" value="TreeGrafter"/>
</dbReference>
<proteinExistence type="predicted"/>
<dbReference type="GO" id="GO:0043190">
    <property type="term" value="C:ATP-binding cassette (ABC) transporter complex"/>
    <property type="evidence" value="ECO:0007669"/>
    <property type="project" value="InterPro"/>
</dbReference>
<sequence>MAITNADQAQPPAHAKDGPMIDSHFPPGAPGPALQRGGLLRRGLLRTLAAGAGALALPDAWAQQPRKGGRLTVATQSSSTADTLDPARGALSTDYLRANLFYNGLTVLDAKMAPQLALAEQFSTDDAIVWNVKLRKGVQFHGGKTLDSADVVYSLKRHNDPALGLIVRAVAQQFESVRATGPLEVEIRLRGANADLAVMLAVSHFAIVKNGTTRFTTANGTGPFKCAEFTPGVRTRAVRNRNYWKPGLPYLDEVSLFGIPDESARVNALLSGDVDWINEVNPRSTKRIRGEPGYAVLESQSGLYTDLVIRQNIGIARNPDFTLGMKYLIDREQIKRAAFRGYAVIGNDQPIAPSNRFYFAGLPQRPYDPERARFHLRKAGALGMTLPVVASVAAAGSVDMAMLLQQSAMKAGLNLRIKRVSADGYWSNHWMKSPIGFGNVNPRPTPDLLFTLFFKSDAPWNGSGWNNPQFDQLLVLARAETDEAKRRQMYADMQVLVHQKCGIGIPVFITNLEGYSTRVGGVTSHPIGAFMGYACAEQVWLRT</sequence>
<dbReference type="Gene3D" id="3.10.105.10">
    <property type="entry name" value="Dipeptide-binding Protein, Domain 3"/>
    <property type="match status" value="1"/>
</dbReference>